<dbReference type="PANTHER" id="PTHR30489:SF0">
    <property type="entry name" value="LIPOPROTEIN-RELEASING SYSTEM TRANSMEMBRANE PROTEIN LOLE"/>
    <property type="match status" value="1"/>
</dbReference>
<evidence type="ECO:0000256" key="2">
    <source>
        <dbReference type="ARBA" id="ARBA00005236"/>
    </source>
</evidence>
<feature type="transmembrane region" description="Helical" evidence="7">
    <location>
        <begin position="296"/>
        <end position="325"/>
    </location>
</feature>
<organism evidence="10 11">
    <name type="scientific">Gaetbulibacter jejuensis</name>
    <dbReference type="NCBI Taxonomy" id="584607"/>
    <lineage>
        <taxon>Bacteria</taxon>
        <taxon>Pseudomonadati</taxon>
        <taxon>Bacteroidota</taxon>
        <taxon>Flavobacteriia</taxon>
        <taxon>Flavobacteriales</taxon>
        <taxon>Flavobacteriaceae</taxon>
        <taxon>Gaetbulibacter</taxon>
    </lineage>
</organism>
<feature type="transmembrane region" description="Helical" evidence="7">
    <location>
        <begin position="345"/>
        <end position="365"/>
    </location>
</feature>
<comment type="similarity">
    <text evidence="2">Belongs to the ABC-4 integral membrane protein family. LolC/E subfamily.</text>
</comment>
<reference evidence="11" key="1">
    <citation type="journal article" date="2019" name="Int. J. Syst. Evol. Microbiol.">
        <title>The Global Catalogue of Microorganisms (GCM) 10K type strain sequencing project: providing services to taxonomists for standard genome sequencing and annotation.</title>
        <authorList>
            <consortium name="The Broad Institute Genomics Platform"/>
            <consortium name="The Broad Institute Genome Sequencing Center for Infectious Disease"/>
            <person name="Wu L."/>
            <person name="Ma J."/>
        </authorList>
    </citation>
    <scope>NUCLEOTIDE SEQUENCE [LARGE SCALE GENOMIC DNA]</scope>
    <source>
        <strain evidence="11">JCM 15976</strain>
    </source>
</reference>
<gene>
    <name evidence="10" type="ORF">GCM10009431_03310</name>
</gene>
<keyword evidence="5 7" id="KW-1133">Transmembrane helix</keyword>
<feature type="transmembrane region" description="Helical" evidence="7">
    <location>
        <begin position="249"/>
        <end position="275"/>
    </location>
</feature>
<evidence type="ECO:0000256" key="5">
    <source>
        <dbReference type="ARBA" id="ARBA00022989"/>
    </source>
</evidence>
<evidence type="ECO:0000256" key="4">
    <source>
        <dbReference type="ARBA" id="ARBA00022692"/>
    </source>
</evidence>
<name>A0ABP3URA3_9FLAO</name>
<dbReference type="EMBL" id="BAAAGF010000001">
    <property type="protein sequence ID" value="GAA0736961.1"/>
    <property type="molecule type" value="Genomic_DNA"/>
</dbReference>
<evidence type="ECO:0000256" key="6">
    <source>
        <dbReference type="ARBA" id="ARBA00023136"/>
    </source>
</evidence>
<keyword evidence="11" id="KW-1185">Reference proteome</keyword>
<evidence type="ECO:0000259" key="8">
    <source>
        <dbReference type="Pfam" id="PF02687"/>
    </source>
</evidence>
<evidence type="ECO:0000256" key="7">
    <source>
        <dbReference type="SAM" id="Phobius"/>
    </source>
</evidence>
<comment type="subcellular location">
    <subcellularLocation>
        <location evidence="1">Cell membrane</location>
        <topology evidence="1">Multi-pass membrane protein</topology>
    </subcellularLocation>
</comment>
<dbReference type="Pfam" id="PF02687">
    <property type="entry name" value="FtsX"/>
    <property type="match status" value="1"/>
</dbReference>
<evidence type="ECO:0000313" key="10">
    <source>
        <dbReference type="EMBL" id="GAA0736961.1"/>
    </source>
</evidence>
<dbReference type="Pfam" id="PF12704">
    <property type="entry name" value="MacB_PCD"/>
    <property type="match status" value="1"/>
</dbReference>
<evidence type="ECO:0000313" key="11">
    <source>
        <dbReference type="Proteomes" id="UP001500736"/>
    </source>
</evidence>
<dbReference type="PANTHER" id="PTHR30489">
    <property type="entry name" value="LIPOPROTEIN-RELEASING SYSTEM TRANSMEMBRANE PROTEIN LOLE"/>
    <property type="match status" value="1"/>
</dbReference>
<feature type="domain" description="MacB-like periplasmic core" evidence="9">
    <location>
        <begin position="2"/>
        <end position="222"/>
    </location>
</feature>
<dbReference type="Proteomes" id="UP001500736">
    <property type="component" value="Unassembled WGS sequence"/>
</dbReference>
<keyword evidence="3" id="KW-1003">Cell membrane</keyword>
<sequence>MTVIAASGIVIASAALFIVLSGFAGLKNFSLEFSSFVDPDLKLTPVEGKSFVFSEKDSLALADISDIKYYSKTIEERVILEFDGKQKLANIKGVDANYTRVTFIDTMVVSGSWLTDSNQIVSGWGISNTLSFGVLDYGKSLTIYVPKPGKGQISSVRGAFNSINAVNTGVFHINEDLDNEYVYSNLNTAKYLMNYNDNQISSIELKLTENANEATVRDALTAAFGNRFQIKNRNELNDSLNKMLNTENMAVYLIFTLVIIIALFNVIGALIMMILDKKESLNTLFNLGVDVSQIKNVFFLQGSLMTVLGGILGLVIGFLIVLFQYLFELVMLTPSLPYPVAIKPINFVIVLVTITVLGILASKLASSRINKALVNNF</sequence>
<keyword evidence="6 7" id="KW-0472">Membrane</keyword>
<dbReference type="InterPro" id="IPR025857">
    <property type="entry name" value="MacB_PCD"/>
</dbReference>
<feature type="domain" description="ABC3 transporter permease C-terminal" evidence="8">
    <location>
        <begin position="253"/>
        <end position="371"/>
    </location>
</feature>
<comment type="caution">
    <text evidence="10">The sequence shown here is derived from an EMBL/GenBank/DDBJ whole genome shotgun (WGS) entry which is preliminary data.</text>
</comment>
<proteinExistence type="inferred from homology"/>
<dbReference type="InterPro" id="IPR003838">
    <property type="entry name" value="ABC3_permease_C"/>
</dbReference>
<accession>A0ABP3URA3</accession>
<protein>
    <submittedName>
        <fullName evidence="10">ABC transporter permease</fullName>
    </submittedName>
</protein>
<keyword evidence="4 7" id="KW-0812">Transmembrane</keyword>
<evidence type="ECO:0000259" key="9">
    <source>
        <dbReference type="Pfam" id="PF12704"/>
    </source>
</evidence>
<evidence type="ECO:0000256" key="3">
    <source>
        <dbReference type="ARBA" id="ARBA00022475"/>
    </source>
</evidence>
<dbReference type="InterPro" id="IPR051447">
    <property type="entry name" value="Lipoprotein-release_system"/>
</dbReference>
<evidence type="ECO:0000256" key="1">
    <source>
        <dbReference type="ARBA" id="ARBA00004651"/>
    </source>
</evidence>